<evidence type="ECO:0000313" key="2">
    <source>
        <dbReference type="Proteomes" id="UP000183385"/>
    </source>
</evidence>
<sequence>MKTRNCIVLFISTTGAISTAIASPPEHTVSLGNRLEDVRDFSGPSVIETKQGDCSYSLSLGDHQHAQYDDPDIVIYEAPSKINRNSTPYLWQAESATGYDWAFKNPGNPELKWFGLMCESKENFPFSMTNEDDLPPEYREILESNSLKCPADFRNGRFVIKSSMAGDNSYIFQRLSENNWEGVLVLHKQKGKENYDQIRFCLVHEGVVLIGTSENEEPAPSIDKNFAEDLAKIIKTVNFKNH</sequence>
<dbReference type="AlphaFoldDB" id="A0AAQ1KQA3"/>
<dbReference type="EMBL" id="FOLS01000065">
    <property type="protein sequence ID" value="SFE08289.1"/>
    <property type="molecule type" value="Genomic_DNA"/>
</dbReference>
<organism evidence="1 2">
    <name type="scientific">Pseudomonas citronellolis</name>
    <dbReference type="NCBI Taxonomy" id="53408"/>
    <lineage>
        <taxon>Bacteria</taxon>
        <taxon>Pseudomonadati</taxon>
        <taxon>Pseudomonadota</taxon>
        <taxon>Gammaproteobacteria</taxon>
        <taxon>Pseudomonadales</taxon>
        <taxon>Pseudomonadaceae</taxon>
        <taxon>Pseudomonas</taxon>
    </lineage>
</organism>
<evidence type="ECO:0000313" key="1">
    <source>
        <dbReference type="EMBL" id="SFE08289.1"/>
    </source>
</evidence>
<dbReference type="Proteomes" id="UP000183385">
    <property type="component" value="Unassembled WGS sequence"/>
</dbReference>
<protein>
    <submittedName>
        <fullName evidence="1">Uncharacterized protein</fullName>
    </submittedName>
</protein>
<reference evidence="1 2" key="1">
    <citation type="submission" date="2016-10" db="EMBL/GenBank/DDBJ databases">
        <authorList>
            <person name="Varghese N."/>
            <person name="Submissions S."/>
        </authorList>
    </citation>
    <scope>NUCLEOTIDE SEQUENCE [LARGE SCALE GENOMIC DNA]</scope>
    <source>
        <strain evidence="1 2">LMG 18378</strain>
    </source>
</reference>
<name>A0AAQ1KQA3_9PSED</name>
<accession>A0AAQ1KQA3</accession>
<proteinExistence type="predicted"/>
<gene>
    <name evidence="1" type="ORF">SAMN05216577_1653</name>
</gene>
<comment type="caution">
    <text evidence="1">The sequence shown here is derived from an EMBL/GenBank/DDBJ whole genome shotgun (WGS) entry which is preliminary data.</text>
</comment>
<keyword evidence="2" id="KW-1185">Reference proteome</keyword>
<dbReference type="RefSeq" id="WP_135499947.1">
    <property type="nucleotide sequence ID" value="NZ_FOLS01000065.1"/>
</dbReference>